<protein>
    <recommendedName>
        <fullName evidence="11 13">S-adenosylmethionine:tRNA ribosyltransferase-isomerase</fullName>
        <ecNumber evidence="10 13">2.4.99.17</ecNumber>
    </recommendedName>
    <alternativeName>
        <fullName evidence="12 13">Queuosine biosynthesis protein QueA</fullName>
    </alternativeName>
</protein>
<dbReference type="GO" id="GO:0051075">
    <property type="term" value="F:S-adenosylmethionine:tRNA ribosyltransferase-isomerase activity"/>
    <property type="evidence" value="ECO:0007669"/>
    <property type="project" value="UniProtKB-EC"/>
</dbReference>
<evidence type="ECO:0000256" key="2">
    <source>
        <dbReference type="ARBA" id="ARBA00004691"/>
    </source>
</evidence>
<dbReference type="RefSeq" id="WP_249281740.1">
    <property type="nucleotide sequence ID" value="NZ_JACRST010000001.1"/>
</dbReference>
<dbReference type="Gene3D" id="2.40.10.240">
    <property type="entry name" value="QueA-like"/>
    <property type="match status" value="1"/>
</dbReference>
<dbReference type="InterPro" id="IPR003699">
    <property type="entry name" value="QueA"/>
</dbReference>
<dbReference type="SUPFAM" id="SSF111337">
    <property type="entry name" value="QueA-like"/>
    <property type="match status" value="1"/>
</dbReference>
<dbReference type="NCBIfam" id="TIGR00113">
    <property type="entry name" value="queA"/>
    <property type="match status" value="1"/>
</dbReference>
<dbReference type="EMBL" id="JACRST010000001">
    <property type="protein sequence ID" value="MBC8545588.1"/>
    <property type="molecule type" value="Genomic_DNA"/>
</dbReference>
<dbReference type="EC" id="2.4.99.17" evidence="10 13"/>
<dbReference type="GO" id="GO:0005737">
    <property type="term" value="C:cytoplasm"/>
    <property type="evidence" value="ECO:0007669"/>
    <property type="project" value="UniProtKB-SubCell"/>
</dbReference>
<organism evidence="14 15">
    <name type="scientific">Ligaoa zhengdingensis</name>
    <dbReference type="NCBI Taxonomy" id="2763658"/>
    <lineage>
        <taxon>Bacteria</taxon>
        <taxon>Bacillati</taxon>
        <taxon>Bacillota</taxon>
        <taxon>Clostridia</taxon>
        <taxon>Eubacteriales</taxon>
        <taxon>Oscillospiraceae</taxon>
        <taxon>Ligaoa</taxon>
    </lineage>
</organism>
<sequence>MKTSDFWFDLPQELIAQTPIEPRDHSRMLCLDGDTGALCHRHFYDLIDLLEPGDTLILNDSRVLPARLYGEKEGTGAHIEFLLLEQKEQDVWEILVRPGKKARPGARFVFGGGLLAGEILDTVEGGNRLVRFTYPQGENFYAILERIGQMPLPPYITRRLEDKERYQTVYSKELGSAAAPTAGLHFTQEMLAALREKGVRIGYVTLHVGLGTFRPVKVDNVLEHHMHSEHYHIPPETAELIAATRAAGRRVIGVGTTACRTVESVATKYGEVRADEGYTDIFIYPGYQFKVLDGLITNFHLPESTLIMLVSAFAGYRHIMDAYRVAVEERYRFFSFGDCMFLTRCHGDTLNGLE</sequence>
<evidence type="ECO:0000256" key="12">
    <source>
        <dbReference type="ARBA" id="ARBA00076160"/>
    </source>
</evidence>
<keyword evidence="4 13" id="KW-0963">Cytoplasm</keyword>
<comment type="similarity">
    <text evidence="9 13">Belongs to the QueA family.</text>
</comment>
<evidence type="ECO:0000313" key="14">
    <source>
        <dbReference type="EMBL" id="MBC8545588.1"/>
    </source>
</evidence>
<accession>A0A926DUJ5</accession>
<gene>
    <name evidence="13 14" type="primary">queA</name>
    <name evidence="14" type="ORF">H8711_01370</name>
</gene>
<dbReference type="NCBIfam" id="NF001140">
    <property type="entry name" value="PRK00147.1"/>
    <property type="match status" value="1"/>
</dbReference>
<evidence type="ECO:0000256" key="3">
    <source>
        <dbReference type="ARBA" id="ARBA00011245"/>
    </source>
</evidence>
<evidence type="ECO:0000256" key="9">
    <source>
        <dbReference type="ARBA" id="ARBA00061210"/>
    </source>
</evidence>
<dbReference type="PANTHER" id="PTHR30307">
    <property type="entry name" value="S-ADENOSYLMETHIONINE:TRNA RIBOSYLTRANSFERASE-ISOMERASE"/>
    <property type="match status" value="1"/>
</dbReference>
<evidence type="ECO:0000256" key="1">
    <source>
        <dbReference type="ARBA" id="ARBA00004496"/>
    </source>
</evidence>
<evidence type="ECO:0000313" key="15">
    <source>
        <dbReference type="Proteomes" id="UP000653127"/>
    </source>
</evidence>
<evidence type="ECO:0000256" key="7">
    <source>
        <dbReference type="ARBA" id="ARBA00022785"/>
    </source>
</evidence>
<keyword evidence="5 13" id="KW-0808">Transferase</keyword>
<comment type="pathway">
    <text evidence="2 13">tRNA modification; tRNA-queuosine biosynthesis.</text>
</comment>
<keyword evidence="14" id="KW-0328">Glycosyltransferase</keyword>
<dbReference type="FunFam" id="3.40.1780.10:FF:000001">
    <property type="entry name" value="S-adenosylmethionine:tRNA ribosyltransferase-isomerase"/>
    <property type="match status" value="1"/>
</dbReference>
<evidence type="ECO:0000256" key="11">
    <source>
        <dbReference type="ARBA" id="ARBA00069325"/>
    </source>
</evidence>
<dbReference type="GO" id="GO:0008616">
    <property type="term" value="P:tRNA queuosine(34) biosynthetic process"/>
    <property type="evidence" value="ECO:0007669"/>
    <property type="project" value="UniProtKB-UniRule"/>
</dbReference>
<dbReference type="InterPro" id="IPR036100">
    <property type="entry name" value="QueA_sf"/>
</dbReference>
<dbReference type="InterPro" id="IPR042118">
    <property type="entry name" value="QueA_dom1"/>
</dbReference>
<proteinExistence type="inferred from homology"/>
<evidence type="ECO:0000256" key="8">
    <source>
        <dbReference type="ARBA" id="ARBA00052751"/>
    </source>
</evidence>
<dbReference type="HAMAP" id="MF_00113">
    <property type="entry name" value="QueA"/>
    <property type="match status" value="1"/>
</dbReference>
<dbReference type="InterPro" id="IPR042119">
    <property type="entry name" value="QueA_dom2"/>
</dbReference>
<name>A0A926DUJ5_9FIRM</name>
<dbReference type="AlphaFoldDB" id="A0A926DUJ5"/>
<comment type="caution">
    <text evidence="14">The sequence shown here is derived from an EMBL/GenBank/DDBJ whole genome shotgun (WGS) entry which is preliminary data.</text>
</comment>
<evidence type="ECO:0000256" key="5">
    <source>
        <dbReference type="ARBA" id="ARBA00022679"/>
    </source>
</evidence>
<keyword evidence="7 13" id="KW-0671">Queuosine biosynthesis</keyword>
<evidence type="ECO:0000256" key="6">
    <source>
        <dbReference type="ARBA" id="ARBA00022691"/>
    </source>
</evidence>
<comment type="catalytic activity">
    <reaction evidence="8 13">
        <text>7-aminomethyl-7-carbaguanosine(34) in tRNA + S-adenosyl-L-methionine = epoxyqueuosine(34) in tRNA + adenine + L-methionine + 2 H(+)</text>
        <dbReference type="Rhea" id="RHEA:32155"/>
        <dbReference type="Rhea" id="RHEA-COMP:10342"/>
        <dbReference type="Rhea" id="RHEA-COMP:18582"/>
        <dbReference type="ChEBI" id="CHEBI:15378"/>
        <dbReference type="ChEBI" id="CHEBI:16708"/>
        <dbReference type="ChEBI" id="CHEBI:57844"/>
        <dbReference type="ChEBI" id="CHEBI:59789"/>
        <dbReference type="ChEBI" id="CHEBI:82833"/>
        <dbReference type="ChEBI" id="CHEBI:194443"/>
        <dbReference type="EC" id="2.4.99.17"/>
    </reaction>
</comment>
<dbReference type="Proteomes" id="UP000653127">
    <property type="component" value="Unassembled WGS sequence"/>
</dbReference>
<comment type="function">
    <text evidence="13">Transfers and isomerizes the ribose moiety from AdoMet to the 7-aminomethyl group of 7-deazaguanine (preQ1-tRNA) to give epoxyqueuosine (oQ-tRNA).</text>
</comment>
<evidence type="ECO:0000256" key="4">
    <source>
        <dbReference type="ARBA" id="ARBA00022490"/>
    </source>
</evidence>
<keyword evidence="15" id="KW-1185">Reference proteome</keyword>
<dbReference type="PANTHER" id="PTHR30307:SF0">
    <property type="entry name" value="S-ADENOSYLMETHIONINE:TRNA RIBOSYLTRANSFERASE-ISOMERASE"/>
    <property type="match status" value="1"/>
</dbReference>
<reference evidence="14" key="1">
    <citation type="submission" date="2020-08" db="EMBL/GenBank/DDBJ databases">
        <title>Genome public.</title>
        <authorList>
            <person name="Liu C."/>
            <person name="Sun Q."/>
        </authorList>
    </citation>
    <scope>NUCLEOTIDE SEQUENCE</scope>
    <source>
        <strain evidence="14">NSJ-31</strain>
    </source>
</reference>
<evidence type="ECO:0000256" key="10">
    <source>
        <dbReference type="ARBA" id="ARBA00066503"/>
    </source>
</evidence>
<keyword evidence="6 13" id="KW-0949">S-adenosyl-L-methionine</keyword>
<dbReference type="FunFam" id="2.40.10.240:FF:000002">
    <property type="entry name" value="S-adenosylmethionine:tRNA ribosyltransferase-isomerase"/>
    <property type="match status" value="1"/>
</dbReference>
<dbReference type="Gene3D" id="3.40.1780.10">
    <property type="entry name" value="QueA-like"/>
    <property type="match status" value="1"/>
</dbReference>
<comment type="subunit">
    <text evidence="3 13">Monomer.</text>
</comment>
<dbReference type="Pfam" id="PF02547">
    <property type="entry name" value="Queuosine_synth"/>
    <property type="match status" value="1"/>
</dbReference>
<evidence type="ECO:0000256" key="13">
    <source>
        <dbReference type="HAMAP-Rule" id="MF_00113"/>
    </source>
</evidence>
<comment type="subcellular location">
    <subcellularLocation>
        <location evidence="1 13">Cytoplasm</location>
    </subcellularLocation>
</comment>